<sequence length="179" mass="20465">MERTVIPSALAVNYLGIHIDSRLTWTAHWSAKCASVRKRIRYLNSLFKYRNSAARIRLFDALVQSLLDYCPSVVWSSLVGSLREIEKCAGKFLRTVRLGDSPSWSDHERYHFNALEVGWNSQLIRRIKLSLSLAYKLIVGTVSLGSCLFQREGLVPRPQREVWTEYARIPVPFSPLAPS</sequence>
<dbReference type="EMBL" id="BDGG01000009">
    <property type="protein sequence ID" value="GAV03553.1"/>
    <property type="molecule type" value="Genomic_DNA"/>
</dbReference>
<dbReference type="OrthoDB" id="414730at2759"/>
<keyword evidence="2" id="KW-1185">Reference proteome</keyword>
<accession>A0A1D1VTL5</accession>
<evidence type="ECO:0000313" key="2">
    <source>
        <dbReference type="Proteomes" id="UP000186922"/>
    </source>
</evidence>
<dbReference type="AlphaFoldDB" id="A0A1D1VTL5"/>
<reference evidence="1 2" key="1">
    <citation type="journal article" date="2016" name="Nat. Commun.">
        <title>Extremotolerant tardigrade genome and improved radiotolerance of human cultured cells by tardigrade-unique protein.</title>
        <authorList>
            <person name="Hashimoto T."/>
            <person name="Horikawa D.D."/>
            <person name="Saito Y."/>
            <person name="Kuwahara H."/>
            <person name="Kozuka-Hata H."/>
            <person name="Shin-I T."/>
            <person name="Minakuchi Y."/>
            <person name="Ohishi K."/>
            <person name="Motoyama A."/>
            <person name="Aizu T."/>
            <person name="Enomoto A."/>
            <person name="Kondo K."/>
            <person name="Tanaka S."/>
            <person name="Hara Y."/>
            <person name="Koshikawa S."/>
            <person name="Sagara H."/>
            <person name="Miura T."/>
            <person name="Yokobori S."/>
            <person name="Miyagawa K."/>
            <person name="Suzuki Y."/>
            <person name="Kubo T."/>
            <person name="Oyama M."/>
            <person name="Kohara Y."/>
            <person name="Fujiyama A."/>
            <person name="Arakawa K."/>
            <person name="Katayama T."/>
            <person name="Toyoda A."/>
            <person name="Kunieda T."/>
        </authorList>
    </citation>
    <scope>NUCLEOTIDE SEQUENCE [LARGE SCALE GENOMIC DNA]</scope>
    <source>
        <strain evidence="1 2">YOKOZUNA-1</strain>
    </source>
</reference>
<protein>
    <recommendedName>
        <fullName evidence="3">Alkylated DNA repair protein AlkB homologue 8 N-terminal domain-containing protein</fullName>
    </recommendedName>
</protein>
<dbReference type="Proteomes" id="UP000186922">
    <property type="component" value="Unassembled WGS sequence"/>
</dbReference>
<evidence type="ECO:0008006" key="3">
    <source>
        <dbReference type="Google" id="ProtNLM"/>
    </source>
</evidence>
<proteinExistence type="predicted"/>
<name>A0A1D1VTL5_RAMVA</name>
<comment type="caution">
    <text evidence="1">The sequence shown here is derived from an EMBL/GenBank/DDBJ whole genome shotgun (WGS) entry which is preliminary data.</text>
</comment>
<organism evidence="1 2">
    <name type="scientific">Ramazzottius varieornatus</name>
    <name type="common">Water bear</name>
    <name type="synonym">Tardigrade</name>
    <dbReference type="NCBI Taxonomy" id="947166"/>
    <lineage>
        <taxon>Eukaryota</taxon>
        <taxon>Metazoa</taxon>
        <taxon>Ecdysozoa</taxon>
        <taxon>Tardigrada</taxon>
        <taxon>Eutardigrada</taxon>
        <taxon>Parachela</taxon>
        <taxon>Hypsibioidea</taxon>
        <taxon>Ramazzottiidae</taxon>
        <taxon>Ramazzottius</taxon>
    </lineage>
</organism>
<evidence type="ECO:0000313" key="1">
    <source>
        <dbReference type="EMBL" id="GAV03553.1"/>
    </source>
</evidence>
<gene>
    <name evidence="1" type="primary">RvY_13955-1</name>
    <name evidence="1" type="synonym">RvY_13955.1</name>
    <name evidence="1" type="ORF">RvY_13955</name>
</gene>